<evidence type="ECO:0000259" key="6">
    <source>
        <dbReference type="PROSITE" id="PS51999"/>
    </source>
</evidence>
<gene>
    <name evidence="7" type="ORF">M5K25_021977</name>
</gene>
<name>A0ABD0U5F8_DENTH</name>
<dbReference type="PROSITE" id="PS51999">
    <property type="entry name" value="ZF_GRF"/>
    <property type="match status" value="1"/>
</dbReference>
<evidence type="ECO:0000256" key="1">
    <source>
        <dbReference type="ARBA" id="ARBA00022723"/>
    </source>
</evidence>
<evidence type="ECO:0000256" key="5">
    <source>
        <dbReference type="SAM" id="Phobius"/>
    </source>
</evidence>
<keyword evidence="8" id="KW-1185">Reference proteome</keyword>
<evidence type="ECO:0000256" key="4">
    <source>
        <dbReference type="PROSITE-ProRule" id="PRU01343"/>
    </source>
</evidence>
<sequence>MVIFSISCLRQSTMSSSSSTTQGRNFSNQIYCHCNLQCTIFTSYQSRSRGRKFYRCSRSRTEGDCHYFRWCDEVNEFPNESNFQSSNVAENCSTHIASIRAELLQIKILLIIVILLIVIVAFTVNKCSYV</sequence>
<dbReference type="Pfam" id="PF06839">
    <property type="entry name" value="Zn_ribbon_GRF"/>
    <property type="match status" value="1"/>
</dbReference>
<dbReference type="EMBL" id="JANQDX010000017">
    <property type="protein sequence ID" value="KAL0907561.1"/>
    <property type="molecule type" value="Genomic_DNA"/>
</dbReference>
<dbReference type="GO" id="GO:0008270">
    <property type="term" value="F:zinc ion binding"/>
    <property type="evidence" value="ECO:0007669"/>
    <property type="project" value="UniProtKB-KW"/>
</dbReference>
<dbReference type="Proteomes" id="UP001552299">
    <property type="component" value="Unassembled WGS sequence"/>
</dbReference>
<evidence type="ECO:0000256" key="2">
    <source>
        <dbReference type="ARBA" id="ARBA00022771"/>
    </source>
</evidence>
<protein>
    <recommendedName>
        <fullName evidence="6">GRF-type domain-containing protein</fullName>
    </recommendedName>
</protein>
<evidence type="ECO:0000256" key="3">
    <source>
        <dbReference type="ARBA" id="ARBA00022833"/>
    </source>
</evidence>
<dbReference type="AlphaFoldDB" id="A0ABD0U5F8"/>
<feature type="transmembrane region" description="Helical" evidence="5">
    <location>
        <begin position="106"/>
        <end position="124"/>
    </location>
</feature>
<proteinExistence type="predicted"/>
<keyword evidence="5" id="KW-0812">Transmembrane</keyword>
<keyword evidence="3" id="KW-0862">Zinc</keyword>
<accession>A0ABD0U5F8</accession>
<evidence type="ECO:0000313" key="7">
    <source>
        <dbReference type="EMBL" id="KAL0907561.1"/>
    </source>
</evidence>
<dbReference type="InterPro" id="IPR010666">
    <property type="entry name" value="Znf_GRF"/>
</dbReference>
<keyword evidence="2 4" id="KW-0863">Zinc-finger</keyword>
<keyword evidence="1" id="KW-0479">Metal-binding</keyword>
<feature type="domain" description="GRF-type" evidence="6">
    <location>
        <begin position="32"/>
        <end position="74"/>
    </location>
</feature>
<keyword evidence="5" id="KW-0472">Membrane</keyword>
<organism evidence="7 8">
    <name type="scientific">Dendrobium thyrsiflorum</name>
    <name type="common">Pinecone-like raceme dendrobium</name>
    <name type="synonym">Orchid</name>
    <dbReference type="NCBI Taxonomy" id="117978"/>
    <lineage>
        <taxon>Eukaryota</taxon>
        <taxon>Viridiplantae</taxon>
        <taxon>Streptophyta</taxon>
        <taxon>Embryophyta</taxon>
        <taxon>Tracheophyta</taxon>
        <taxon>Spermatophyta</taxon>
        <taxon>Magnoliopsida</taxon>
        <taxon>Liliopsida</taxon>
        <taxon>Asparagales</taxon>
        <taxon>Orchidaceae</taxon>
        <taxon>Epidendroideae</taxon>
        <taxon>Malaxideae</taxon>
        <taxon>Dendrobiinae</taxon>
        <taxon>Dendrobium</taxon>
    </lineage>
</organism>
<comment type="caution">
    <text evidence="7">The sequence shown here is derived from an EMBL/GenBank/DDBJ whole genome shotgun (WGS) entry which is preliminary data.</text>
</comment>
<keyword evidence="5" id="KW-1133">Transmembrane helix</keyword>
<evidence type="ECO:0000313" key="8">
    <source>
        <dbReference type="Proteomes" id="UP001552299"/>
    </source>
</evidence>
<dbReference type="PANTHER" id="PTHR33248">
    <property type="entry name" value="ZINC ION-BINDING PROTEIN"/>
    <property type="match status" value="1"/>
</dbReference>
<reference evidence="7 8" key="1">
    <citation type="journal article" date="2024" name="Plant Biotechnol. J.">
        <title>Dendrobium thyrsiflorum genome and its molecular insights into genes involved in important horticultural traits.</title>
        <authorList>
            <person name="Chen B."/>
            <person name="Wang J.Y."/>
            <person name="Zheng P.J."/>
            <person name="Li K.L."/>
            <person name="Liang Y.M."/>
            <person name="Chen X.F."/>
            <person name="Zhang C."/>
            <person name="Zhao X."/>
            <person name="He X."/>
            <person name="Zhang G.Q."/>
            <person name="Liu Z.J."/>
            <person name="Xu Q."/>
        </authorList>
    </citation>
    <scope>NUCLEOTIDE SEQUENCE [LARGE SCALE GENOMIC DNA]</scope>
    <source>
        <strain evidence="7">GZMU011</strain>
    </source>
</reference>